<evidence type="ECO:0000313" key="1">
    <source>
        <dbReference type="EMBL" id="KAG9347619.1"/>
    </source>
</evidence>
<sequence length="78" mass="8479">MDVQQQEDLGAVISECVDTGMSGRTKPSAPAFLCQEEDAGPRRPGLIGEDESVFNFTPDLHASEELFQCSLLDNLHGK</sequence>
<keyword evidence="2" id="KW-1185">Reference proteome</keyword>
<organism evidence="1 2">
    <name type="scientific">Albula glossodonta</name>
    <name type="common">roundjaw bonefish</name>
    <dbReference type="NCBI Taxonomy" id="121402"/>
    <lineage>
        <taxon>Eukaryota</taxon>
        <taxon>Metazoa</taxon>
        <taxon>Chordata</taxon>
        <taxon>Craniata</taxon>
        <taxon>Vertebrata</taxon>
        <taxon>Euteleostomi</taxon>
        <taxon>Actinopterygii</taxon>
        <taxon>Neopterygii</taxon>
        <taxon>Teleostei</taxon>
        <taxon>Albuliformes</taxon>
        <taxon>Albulidae</taxon>
        <taxon>Albula</taxon>
    </lineage>
</organism>
<comment type="caution">
    <text evidence="1">The sequence shown here is derived from an EMBL/GenBank/DDBJ whole genome shotgun (WGS) entry which is preliminary data.</text>
</comment>
<accession>A0A8T2P5Q7</accession>
<dbReference type="EMBL" id="JAFBMS010000013">
    <property type="protein sequence ID" value="KAG9347619.1"/>
    <property type="molecule type" value="Genomic_DNA"/>
</dbReference>
<proteinExistence type="predicted"/>
<name>A0A8T2P5Q7_9TELE</name>
<dbReference type="Proteomes" id="UP000824540">
    <property type="component" value="Unassembled WGS sequence"/>
</dbReference>
<protein>
    <submittedName>
        <fullName evidence="1">Uncharacterized protein</fullName>
    </submittedName>
</protein>
<evidence type="ECO:0000313" key="2">
    <source>
        <dbReference type="Proteomes" id="UP000824540"/>
    </source>
</evidence>
<gene>
    <name evidence="1" type="ORF">JZ751_005190</name>
</gene>
<dbReference type="AlphaFoldDB" id="A0A8T2P5Q7"/>
<reference evidence="1" key="1">
    <citation type="thesis" date="2021" institute="BYU ScholarsArchive" country="Provo, UT, USA">
        <title>Applications of and Algorithms for Genome Assembly and Genomic Analyses with an Emphasis on Marine Teleosts.</title>
        <authorList>
            <person name="Pickett B.D."/>
        </authorList>
    </citation>
    <scope>NUCLEOTIDE SEQUENCE</scope>
    <source>
        <strain evidence="1">HI-2016</strain>
    </source>
</reference>